<protein>
    <submittedName>
        <fullName evidence="1">Uncharacterized protein</fullName>
    </submittedName>
</protein>
<gene>
    <name evidence="1" type="ORF">GCM10022236_49240</name>
</gene>
<comment type="caution">
    <text evidence="1">The sequence shown here is derived from an EMBL/GenBank/DDBJ whole genome shotgun (WGS) entry which is preliminary data.</text>
</comment>
<evidence type="ECO:0000313" key="2">
    <source>
        <dbReference type="Proteomes" id="UP001501490"/>
    </source>
</evidence>
<accession>A0ABP7AU69</accession>
<dbReference type="Proteomes" id="UP001501490">
    <property type="component" value="Unassembled WGS sequence"/>
</dbReference>
<dbReference type="EMBL" id="BAABAB010000050">
    <property type="protein sequence ID" value="GAA3640765.1"/>
    <property type="molecule type" value="Genomic_DNA"/>
</dbReference>
<proteinExistence type="predicted"/>
<reference evidence="2" key="1">
    <citation type="journal article" date="2019" name="Int. J. Syst. Evol. Microbiol.">
        <title>The Global Catalogue of Microorganisms (GCM) 10K type strain sequencing project: providing services to taxonomists for standard genome sequencing and annotation.</title>
        <authorList>
            <consortium name="The Broad Institute Genomics Platform"/>
            <consortium name="The Broad Institute Genome Sequencing Center for Infectious Disease"/>
            <person name="Wu L."/>
            <person name="Ma J."/>
        </authorList>
    </citation>
    <scope>NUCLEOTIDE SEQUENCE [LARGE SCALE GENOMIC DNA]</scope>
    <source>
        <strain evidence="2">JCM 16929</strain>
    </source>
</reference>
<organism evidence="1 2">
    <name type="scientific">Microlunatus ginsengisoli</name>
    <dbReference type="NCBI Taxonomy" id="363863"/>
    <lineage>
        <taxon>Bacteria</taxon>
        <taxon>Bacillati</taxon>
        <taxon>Actinomycetota</taxon>
        <taxon>Actinomycetes</taxon>
        <taxon>Propionibacteriales</taxon>
        <taxon>Propionibacteriaceae</taxon>
        <taxon>Microlunatus</taxon>
    </lineage>
</organism>
<evidence type="ECO:0000313" key="1">
    <source>
        <dbReference type="EMBL" id="GAA3640765.1"/>
    </source>
</evidence>
<name>A0ABP7AU69_9ACTN</name>
<sequence length="156" mass="16560">MPVLPVTASRARRREVGRIGAVSNRATPPGVEPRQAGLRWHQALGYALLGRVDPALGTQDRPDPAALMADLDRRYESGRQGLLDAVARARAGAGGWPYVVPDDLRAGLGAAQFAAALGELRRVLGAEGGPRLVLSDRRLDAAEQALLRDVPPHHGS</sequence>
<keyword evidence="2" id="KW-1185">Reference proteome</keyword>